<evidence type="ECO:0000313" key="3">
    <source>
        <dbReference type="Proteomes" id="UP000800094"/>
    </source>
</evidence>
<dbReference type="RefSeq" id="XP_033677980.1">
    <property type="nucleotide sequence ID" value="XM_033819547.1"/>
</dbReference>
<dbReference type="GeneID" id="54572877"/>
<evidence type="ECO:0000256" key="1">
    <source>
        <dbReference type="SAM" id="MobiDB-lite"/>
    </source>
</evidence>
<name>A0A6A6HY52_9PLEO</name>
<feature type="region of interest" description="Disordered" evidence="1">
    <location>
        <begin position="211"/>
        <end position="248"/>
    </location>
</feature>
<gene>
    <name evidence="2" type="ORF">BU26DRAFT_123493</name>
</gene>
<organism evidence="2 3">
    <name type="scientific">Trematosphaeria pertusa</name>
    <dbReference type="NCBI Taxonomy" id="390896"/>
    <lineage>
        <taxon>Eukaryota</taxon>
        <taxon>Fungi</taxon>
        <taxon>Dikarya</taxon>
        <taxon>Ascomycota</taxon>
        <taxon>Pezizomycotina</taxon>
        <taxon>Dothideomycetes</taxon>
        <taxon>Pleosporomycetidae</taxon>
        <taxon>Pleosporales</taxon>
        <taxon>Massarineae</taxon>
        <taxon>Trematosphaeriaceae</taxon>
        <taxon>Trematosphaeria</taxon>
    </lineage>
</organism>
<keyword evidence="3" id="KW-1185">Reference proteome</keyword>
<feature type="region of interest" description="Disordered" evidence="1">
    <location>
        <begin position="80"/>
        <end position="138"/>
    </location>
</feature>
<evidence type="ECO:0000313" key="2">
    <source>
        <dbReference type="EMBL" id="KAF2242976.1"/>
    </source>
</evidence>
<accession>A0A6A6HY52</accession>
<protein>
    <submittedName>
        <fullName evidence="2">Uncharacterized protein</fullName>
    </submittedName>
</protein>
<dbReference type="AlphaFoldDB" id="A0A6A6HY52"/>
<sequence length="248" mass="27242">MSTAPFCLVVGSRRDLGGLLLRRRSPAATPQPAGRVVLRCLVKAPAPQTRHSASCEVMIDPAAAPASRLTELLGVERSRRHSRFNGTPSAQDETIDERAKGQKESMWPVRTTPIIPRSPTRRLSSRPEKLRYGGPATPVLQLSRFPTSRCYSRLGLTSSGCCAVKNSARSERDDDPTCPIRRPESDVDGGRNTQPVRRVTLLTTAASWSRRCNQNPTTRPRVCDGDFRLQGLTPNGRSTSASQRYVPP</sequence>
<feature type="compositionally biased region" description="Low complexity" evidence="1">
    <location>
        <begin position="108"/>
        <end position="118"/>
    </location>
</feature>
<reference evidence="2" key="1">
    <citation type="journal article" date="2020" name="Stud. Mycol.">
        <title>101 Dothideomycetes genomes: a test case for predicting lifestyles and emergence of pathogens.</title>
        <authorList>
            <person name="Haridas S."/>
            <person name="Albert R."/>
            <person name="Binder M."/>
            <person name="Bloem J."/>
            <person name="Labutti K."/>
            <person name="Salamov A."/>
            <person name="Andreopoulos B."/>
            <person name="Baker S."/>
            <person name="Barry K."/>
            <person name="Bills G."/>
            <person name="Bluhm B."/>
            <person name="Cannon C."/>
            <person name="Castanera R."/>
            <person name="Culley D."/>
            <person name="Daum C."/>
            <person name="Ezra D."/>
            <person name="Gonzalez J."/>
            <person name="Henrissat B."/>
            <person name="Kuo A."/>
            <person name="Liang C."/>
            <person name="Lipzen A."/>
            <person name="Lutzoni F."/>
            <person name="Magnuson J."/>
            <person name="Mondo S."/>
            <person name="Nolan M."/>
            <person name="Ohm R."/>
            <person name="Pangilinan J."/>
            <person name="Park H.-J."/>
            <person name="Ramirez L."/>
            <person name="Alfaro M."/>
            <person name="Sun H."/>
            <person name="Tritt A."/>
            <person name="Yoshinaga Y."/>
            <person name="Zwiers L.-H."/>
            <person name="Turgeon B."/>
            <person name="Goodwin S."/>
            <person name="Spatafora J."/>
            <person name="Crous P."/>
            <person name="Grigoriev I."/>
        </authorList>
    </citation>
    <scope>NUCLEOTIDE SEQUENCE</scope>
    <source>
        <strain evidence="2">CBS 122368</strain>
    </source>
</reference>
<dbReference type="Proteomes" id="UP000800094">
    <property type="component" value="Unassembled WGS sequence"/>
</dbReference>
<feature type="region of interest" description="Disordered" evidence="1">
    <location>
        <begin position="167"/>
        <end position="194"/>
    </location>
</feature>
<dbReference type="EMBL" id="ML987206">
    <property type="protein sequence ID" value="KAF2242976.1"/>
    <property type="molecule type" value="Genomic_DNA"/>
</dbReference>
<feature type="compositionally biased region" description="Polar residues" evidence="1">
    <location>
        <begin position="232"/>
        <end position="248"/>
    </location>
</feature>
<proteinExistence type="predicted"/>